<sequence>MKVKLLKRDPYLITGTHIHKDSSLFWIYDDNQYIGLHKTQFSEQEQTFLLEWFPLPTDTFPLSPFAQTWKNFLEGDSSTFPVDEFTSYRVTHYRSSSNTTSKENVLDIMQSLLPEDTVLIPQTHYYGWIVEYGDSPFLGEEEWQAWSQAMEGDFYHRVSFFIGDPLQVKEHADLHIQLDEKLFDVGVSLQHNNVIFNRASVLPYYLMANYPVKERNALFERILHLFLEEPEMVKTIKTYITCQQNTSQTAKALYMHRNSLQYRLDKFTEKTSVDLKSFEGALLTYLACIHMEVGKID</sequence>
<dbReference type="InterPro" id="IPR042070">
    <property type="entry name" value="PucR_C-HTH_sf"/>
</dbReference>
<evidence type="ECO:0000259" key="1">
    <source>
        <dbReference type="Pfam" id="PF13556"/>
    </source>
</evidence>
<dbReference type="PANTHER" id="PTHR33744">
    <property type="entry name" value="CARBOHYDRATE DIACID REGULATOR"/>
    <property type="match status" value="1"/>
</dbReference>
<dbReference type="RefSeq" id="WP_239673487.1">
    <property type="nucleotide sequence ID" value="NZ_CP049742.1"/>
</dbReference>
<dbReference type="InterPro" id="IPR025736">
    <property type="entry name" value="PucR_C-HTH_dom"/>
</dbReference>
<evidence type="ECO:0000313" key="2">
    <source>
        <dbReference type="EMBL" id="QPC45966.1"/>
    </source>
</evidence>
<dbReference type="SUPFAM" id="SSF46689">
    <property type="entry name" value="Homeodomain-like"/>
    <property type="match status" value="1"/>
</dbReference>
<dbReference type="EMBL" id="CP049742">
    <property type="protein sequence ID" value="QPC45966.1"/>
    <property type="molecule type" value="Genomic_DNA"/>
</dbReference>
<protein>
    <recommendedName>
        <fullName evidence="1">PucR C-terminal helix-turn-helix domain-containing protein</fullName>
    </recommendedName>
</protein>
<organism evidence="2 3">
    <name type="scientific">Mangrovibacillus cuniculi</name>
    <dbReference type="NCBI Taxonomy" id="2593652"/>
    <lineage>
        <taxon>Bacteria</taxon>
        <taxon>Bacillati</taxon>
        <taxon>Bacillota</taxon>
        <taxon>Bacilli</taxon>
        <taxon>Bacillales</taxon>
        <taxon>Bacillaceae</taxon>
        <taxon>Mangrovibacillus</taxon>
    </lineage>
</organism>
<dbReference type="Gene3D" id="1.10.10.2840">
    <property type="entry name" value="PucR C-terminal helix-turn-helix domain"/>
    <property type="match status" value="1"/>
</dbReference>
<dbReference type="Proteomes" id="UP000593626">
    <property type="component" value="Chromosome"/>
</dbReference>
<feature type="domain" description="PucR C-terminal helix-turn-helix" evidence="1">
    <location>
        <begin position="233"/>
        <end position="288"/>
    </location>
</feature>
<dbReference type="InterPro" id="IPR051448">
    <property type="entry name" value="CdaR-like_regulators"/>
</dbReference>
<dbReference type="AlphaFoldDB" id="A0A7S8HEY6"/>
<keyword evidence="3" id="KW-1185">Reference proteome</keyword>
<evidence type="ECO:0000313" key="3">
    <source>
        <dbReference type="Proteomes" id="UP000593626"/>
    </source>
</evidence>
<dbReference type="InterPro" id="IPR009057">
    <property type="entry name" value="Homeodomain-like_sf"/>
</dbReference>
<dbReference type="KEGG" id="mcui:G8O30_02825"/>
<proteinExistence type="predicted"/>
<name>A0A7S8HEY6_9BACI</name>
<dbReference type="Pfam" id="PF13556">
    <property type="entry name" value="HTH_30"/>
    <property type="match status" value="1"/>
</dbReference>
<reference evidence="2 3" key="1">
    <citation type="submission" date="2019-07" db="EMBL/GenBank/DDBJ databases">
        <title>Genome sequence of 2 isolates from Red Sea Mangroves.</title>
        <authorList>
            <person name="Sefrji F."/>
            <person name="Michoud G."/>
            <person name="Merlino G."/>
            <person name="Daffonchio D."/>
        </authorList>
    </citation>
    <scope>NUCLEOTIDE SEQUENCE [LARGE SCALE GENOMIC DNA]</scope>
    <source>
        <strain evidence="2 3">R1DC41</strain>
    </source>
</reference>
<gene>
    <name evidence="2" type="ORF">G8O30_02825</name>
</gene>
<dbReference type="PANTHER" id="PTHR33744:SF15">
    <property type="entry name" value="CARBOHYDRATE DIACID REGULATOR"/>
    <property type="match status" value="1"/>
</dbReference>
<accession>A0A7S8HEY6</accession>